<dbReference type="AlphaFoldDB" id="A0A0F9MVX1"/>
<sequence length="113" mass="13219">MGSDAIIYRKDNTGFNFDREYNLIEQDLMSSQNFREAMQSDDGVTGREVIKHIAKVLTLKAAIVEPDIERYTINIQWLGRILQYVAGYEPEERFWLATCSEDQFYEISTERDP</sequence>
<protein>
    <submittedName>
        <fullName evidence="1">Uncharacterized protein</fullName>
    </submittedName>
</protein>
<reference evidence="1" key="1">
    <citation type="journal article" date="2015" name="Nature">
        <title>Complex archaea that bridge the gap between prokaryotes and eukaryotes.</title>
        <authorList>
            <person name="Spang A."/>
            <person name="Saw J.H."/>
            <person name="Jorgensen S.L."/>
            <person name="Zaremba-Niedzwiedzka K."/>
            <person name="Martijn J."/>
            <person name="Lind A.E."/>
            <person name="van Eijk R."/>
            <person name="Schleper C."/>
            <person name="Guy L."/>
            <person name="Ettema T.J."/>
        </authorList>
    </citation>
    <scope>NUCLEOTIDE SEQUENCE</scope>
</reference>
<proteinExistence type="predicted"/>
<accession>A0A0F9MVX1</accession>
<name>A0A0F9MVX1_9ZZZZ</name>
<dbReference type="EMBL" id="LAZR01009313">
    <property type="protein sequence ID" value="KKM73362.1"/>
    <property type="molecule type" value="Genomic_DNA"/>
</dbReference>
<evidence type="ECO:0000313" key="1">
    <source>
        <dbReference type="EMBL" id="KKM73362.1"/>
    </source>
</evidence>
<organism evidence="1">
    <name type="scientific">marine sediment metagenome</name>
    <dbReference type="NCBI Taxonomy" id="412755"/>
    <lineage>
        <taxon>unclassified sequences</taxon>
        <taxon>metagenomes</taxon>
        <taxon>ecological metagenomes</taxon>
    </lineage>
</organism>
<gene>
    <name evidence="1" type="ORF">LCGC14_1411350</name>
</gene>
<comment type="caution">
    <text evidence="1">The sequence shown here is derived from an EMBL/GenBank/DDBJ whole genome shotgun (WGS) entry which is preliminary data.</text>
</comment>